<feature type="region of interest" description="Disordered" evidence="4">
    <location>
        <begin position="1"/>
        <end position="32"/>
    </location>
</feature>
<feature type="repeat" description="PPR" evidence="3">
    <location>
        <begin position="147"/>
        <end position="181"/>
    </location>
</feature>
<feature type="repeat" description="PPR" evidence="3">
    <location>
        <begin position="217"/>
        <end position="251"/>
    </location>
</feature>
<gene>
    <name evidence="5" type="ORF">LSALG_LOCUS14950</name>
</gene>
<feature type="repeat" description="PPR" evidence="3">
    <location>
        <begin position="287"/>
        <end position="321"/>
    </location>
</feature>
<feature type="repeat" description="PPR" evidence="3">
    <location>
        <begin position="182"/>
        <end position="216"/>
    </location>
</feature>
<evidence type="ECO:0000256" key="1">
    <source>
        <dbReference type="ARBA" id="ARBA00007626"/>
    </source>
</evidence>
<sequence length="575" mass="64620">MKTKVGGQRREGGDSDMTMATPTEDEGSSSGPSLCELLSVEFKNWKSNAIVWDMLAFAYSRSNMVHDALCIIAKMKDFNIQPSILTYNSLLHNLRHSQSMWDVYNDIKETGIQETKQTNSILVDGLCKQSLMQEAIALLHVKDSPPHVASFNTVMSSFSKMGFGDIAQSIFCLMLKFGVKPDAYSYNILINGLCIAGSLQDALKLTNDMVKHGVNPDSVTYNTLAKGFHVLGKINGASKMIQETLSKGLNPNSIIYTLLICGNCQEGKVDESMNLKNEMVSYGYQVNFISYSVLVSSLCKIARVDEALCLLYEMEIEGLKPDVMYSIIIHGFCKQGEIQKAIHVYMEMCNNRIFPNVFTHRAVLLGFCSRGSLFETRKHFDMLTSGDDIQDIVLYNIMINKYAKLAREIEKAFELHDKMMSHNLKPDAVTYNILMNGLCVYGDLHDVDKLFLYLKEHNVELKKAAYTILIKAHCVKGDVHQAMVVFSEMVEMGFEVSVRDYSGVINRLCKRCLTYEAKGFFRMMINNGVISDVRVYTVLMYAFHFVGDLHSIHELLPNMVKCGIDSLEEAGGHLS</sequence>
<dbReference type="InterPro" id="IPR050872">
    <property type="entry name" value="PPR_P_subfamily"/>
</dbReference>
<accession>A0AA36DXP8</accession>
<dbReference type="PANTHER" id="PTHR46128:SF224">
    <property type="entry name" value="PENTACOTRIPEPTIDE-REPEAT REGION OF PRORP DOMAIN-CONTAINING PROTEIN"/>
    <property type="match status" value="1"/>
</dbReference>
<feature type="repeat" description="PPR" evidence="3">
    <location>
        <begin position="462"/>
        <end position="496"/>
    </location>
</feature>
<name>A0AA36DXP8_LACSI</name>
<dbReference type="Gene3D" id="1.25.40.10">
    <property type="entry name" value="Tetratricopeptide repeat domain"/>
    <property type="match status" value="6"/>
</dbReference>
<dbReference type="InterPro" id="IPR011990">
    <property type="entry name" value="TPR-like_helical_dom_sf"/>
</dbReference>
<evidence type="ECO:0000313" key="5">
    <source>
        <dbReference type="EMBL" id="CAI9274903.1"/>
    </source>
</evidence>
<dbReference type="NCBIfam" id="TIGR00756">
    <property type="entry name" value="PPR"/>
    <property type="match status" value="8"/>
</dbReference>
<evidence type="ECO:0000313" key="6">
    <source>
        <dbReference type="Proteomes" id="UP001177003"/>
    </source>
</evidence>
<comment type="similarity">
    <text evidence="1">Belongs to the PPR family. P subfamily.</text>
</comment>
<feature type="repeat" description="PPR" evidence="3">
    <location>
        <begin position="252"/>
        <end position="286"/>
    </location>
</feature>
<dbReference type="Proteomes" id="UP001177003">
    <property type="component" value="Chromosome 3"/>
</dbReference>
<reference evidence="5" key="1">
    <citation type="submission" date="2023-04" db="EMBL/GenBank/DDBJ databases">
        <authorList>
            <person name="Vijverberg K."/>
            <person name="Xiong W."/>
            <person name="Schranz E."/>
        </authorList>
    </citation>
    <scope>NUCLEOTIDE SEQUENCE</scope>
</reference>
<keyword evidence="6" id="KW-1185">Reference proteome</keyword>
<feature type="repeat" description="PPR" evidence="3">
    <location>
        <begin position="48"/>
        <end position="82"/>
    </location>
</feature>
<dbReference type="Pfam" id="PF13041">
    <property type="entry name" value="PPR_2"/>
    <property type="match status" value="5"/>
</dbReference>
<dbReference type="PANTHER" id="PTHR46128">
    <property type="entry name" value="MITOCHONDRIAL GROUP I INTRON SPLICING FACTOR CCM1"/>
    <property type="match status" value="1"/>
</dbReference>
<keyword evidence="2" id="KW-0677">Repeat</keyword>
<feature type="repeat" description="PPR" evidence="3">
    <location>
        <begin position="391"/>
        <end position="426"/>
    </location>
</feature>
<dbReference type="Pfam" id="PF13812">
    <property type="entry name" value="PPR_3"/>
    <property type="match status" value="1"/>
</dbReference>
<feature type="repeat" description="PPR" evidence="3">
    <location>
        <begin position="427"/>
        <end position="461"/>
    </location>
</feature>
<evidence type="ECO:0000256" key="4">
    <source>
        <dbReference type="SAM" id="MobiDB-lite"/>
    </source>
</evidence>
<dbReference type="PROSITE" id="PS51375">
    <property type="entry name" value="PPR"/>
    <property type="match status" value="10"/>
</dbReference>
<dbReference type="EMBL" id="OX465079">
    <property type="protein sequence ID" value="CAI9274903.1"/>
    <property type="molecule type" value="Genomic_DNA"/>
</dbReference>
<evidence type="ECO:0000256" key="3">
    <source>
        <dbReference type="PROSITE-ProRule" id="PRU00708"/>
    </source>
</evidence>
<dbReference type="InterPro" id="IPR002885">
    <property type="entry name" value="PPR_rpt"/>
</dbReference>
<dbReference type="AlphaFoldDB" id="A0AA36DXP8"/>
<dbReference type="Pfam" id="PF01535">
    <property type="entry name" value="PPR"/>
    <property type="match status" value="1"/>
</dbReference>
<evidence type="ECO:0000256" key="2">
    <source>
        <dbReference type="ARBA" id="ARBA00022737"/>
    </source>
</evidence>
<evidence type="ECO:0008006" key="7">
    <source>
        <dbReference type="Google" id="ProtNLM"/>
    </source>
</evidence>
<organism evidence="5 6">
    <name type="scientific">Lactuca saligna</name>
    <name type="common">Willowleaf lettuce</name>
    <dbReference type="NCBI Taxonomy" id="75948"/>
    <lineage>
        <taxon>Eukaryota</taxon>
        <taxon>Viridiplantae</taxon>
        <taxon>Streptophyta</taxon>
        <taxon>Embryophyta</taxon>
        <taxon>Tracheophyta</taxon>
        <taxon>Spermatophyta</taxon>
        <taxon>Magnoliopsida</taxon>
        <taxon>eudicotyledons</taxon>
        <taxon>Gunneridae</taxon>
        <taxon>Pentapetalae</taxon>
        <taxon>asterids</taxon>
        <taxon>campanulids</taxon>
        <taxon>Asterales</taxon>
        <taxon>Asteraceae</taxon>
        <taxon>Cichorioideae</taxon>
        <taxon>Cichorieae</taxon>
        <taxon>Lactucinae</taxon>
        <taxon>Lactuca</taxon>
    </lineage>
</organism>
<proteinExistence type="inferred from homology"/>
<feature type="repeat" description="PPR" evidence="3">
    <location>
        <begin position="323"/>
        <end position="355"/>
    </location>
</feature>
<protein>
    <recommendedName>
        <fullName evidence="7">Pentatricopeptide repeat-containing protein</fullName>
    </recommendedName>
</protein>
<dbReference type="SUPFAM" id="SSF81901">
    <property type="entry name" value="HCP-like"/>
    <property type="match status" value="1"/>
</dbReference>